<comment type="similarity">
    <text evidence="3">Belongs to the DHNA family.</text>
</comment>
<evidence type="ECO:0000256" key="3">
    <source>
        <dbReference type="ARBA" id="ARBA00005708"/>
    </source>
</evidence>
<dbReference type="SMART" id="SM00905">
    <property type="entry name" value="FolB"/>
    <property type="match status" value="1"/>
</dbReference>
<organism evidence="9 10">
    <name type="scientific">Stigmatella aurantiaca (strain DW4/3-1)</name>
    <dbReference type="NCBI Taxonomy" id="378806"/>
    <lineage>
        <taxon>Bacteria</taxon>
        <taxon>Pseudomonadati</taxon>
        <taxon>Myxococcota</taxon>
        <taxon>Myxococcia</taxon>
        <taxon>Myxococcales</taxon>
        <taxon>Cystobacterineae</taxon>
        <taxon>Archangiaceae</taxon>
        <taxon>Stigmatella</taxon>
    </lineage>
</organism>
<dbReference type="GO" id="GO:0005737">
    <property type="term" value="C:cytoplasm"/>
    <property type="evidence" value="ECO:0007669"/>
    <property type="project" value="TreeGrafter"/>
</dbReference>
<keyword evidence="10" id="KW-1185">Reference proteome</keyword>
<accession>E3FZW5</accession>
<evidence type="ECO:0000256" key="4">
    <source>
        <dbReference type="ARBA" id="ARBA00013043"/>
    </source>
</evidence>
<dbReference type="InterPro" id="IPR006156">
    <property type="entry name" value="Dihydroneopterin_aldolase"/>
</dbReference>
<dbReference type="KEGG" id="sur:STAUR_2176"/>
<dbReference type="PANTHER" id="PTHR42844:SF1">
    <property type="entry name" value="DIHYDRONEOPTERIN ALDOLASE 1-RELATED"/>
    <property type="match status" value="1"/>
</dbReference>
<dbReference type="eggNOG" id="COG1539">
    <property type="taxonomic scope" value="Bacteria"/>
</dbReference>
<comment type="pathway">
    <text evidence="2">Cofactor biosynthesis; tetrahydrofolate biosynthesis; 2-amino-4-hydroxy-6-hydroxymethyl-7,8-dihydropteridine diphosphate from 7,8-dihydroneopterin triphosphate: step 3/4.</text>
</comment>
<dbReference type="GO" id="GO:0004150">
    <property type="term" value="F:dihydroneopterin aldolase activity"/>
    <property type="evidence" value="ECO:0007669"/>
    <property type="project" value="UniProtKB-EC"/>
</dbReference>
<dbReference type="GO" id="GO:0046656">
    <property type="term" value="P:folic acid biosynthetic process"/>
    <property type="evidence" value="ECO:0007669"/>
    <property type="project" value="UniProtKB-KW"/>
</dbReference>
<name>E3FZW5_STIAD</name>
<dbReference type="InterPro" id="IPR006157">
    <property type="entry name" value="FolB_dom"/>
</dbReference>
<dbReference type="EC" id="4.1.2.25" evidence="4"/>
<comment type="catalytic activity">
    <reaction evidence="1">
        <text>7,8-dihydroneopterin = 6-hydroxymethyl-7,8-dihydropterin + glycolaldehyde</text>
        <dbReference type="Rhea" id="RHEA:10540"/>
        <dbReference type="ChEBI" id="CHEBI:17001"/>
        <dbReference type="ChEBI" id="CHEBI:17071"/>
        <dbReference type="ChEBI" id="CHEBI:44841"/>
        <dbReference type="EC" id="4.1.2.25"/>
    </reaction>
</comment>
<evidence type="ECO:0000256" key="6">
    <source>
        <dbReference type="ARBA" id="ARBA00023239"/>
    </source>
</evidence>
<proteinExistence type="inferred from homology"/>
<dbReference type="SUPFAM" id="SSF51182">
    <property type="entry name" value="RmlC-like cupins"/>
    <property type="match status" value="1"/>
</dbReference>
<gene>
    <name evidence="9" type="ordered locus">STAUR_2176</name>
</gene>
<keyword evidence="6" id="KW-0456">Lyase</keyword>
<keyword evidence="5" id="KW-0289">Folate biosynthesis</keyword>
<dbReference type="OrthoDB" id="5379688at2"/>
<evidence type="ECO:0000256" key="7">
    <source>
        <dbReference type="ARBA" id="ARBA00032903"/>
    </source>
</evidence>
<dbReference type="STRING" id="378806.STAUR_2176"/>
<dbReference type="RefSeq" id="WP_013375077.1">
    <property type="nucleotide sequence ID" value="NC_014623.1"/>
</dbReference>
<dbReference type="Gene3D" id="3.30.1130.10">
    <property type="match status" value="1"/>
</dbReference>
<evidence type="ECO:0000313" key="10">
    <source>
        <dbReference type="Proteomes" id="UP000001351"/>
    </source>
</evidence>
<evidence type="ECO:0000256" key="1">
    <source>
        <dbReference type="ARBA" id="ARBA00001353"/>
    </source>
</evidence>
<dbReference type="AlphaFoldDB" id="E3FZW5"/>
<dbReference type="HOGENOM" id="CLU_1018728_0_0_7"/>
<evidence type="ECO:0000256" key="2">
    <source>
        <dbReference type="ARBA" id="ARBA00005013"/>
    </source>
</evidence>
<dbReference type="EMBL" id="CP002271">
    <property type="protein sequence ID" value="ADO69980.1"/>
    <property type="molecule type" value="Genomic_DNA"/>
</dbReference>
<sequence length="264" mass="28450">MSEFLRLPGVSDAHGSPLDVIELRNLAMDCIVGVYPRERIVAQPLRLDVALFLDTREAPGAGHLTHSMHLGRLEGELRFLLDACRFKVLESAAEAVARYVLLPPSADAPHVPVRAVTVRVTKPNALAGHAMPSLQVHRTEAEVRPGAEAPPPGAVEPVHEGPGYSVYRLRIQPGSTVTHAVPPRVEQSELVLGEGLLQQGMPVARGMAFHWPKGVARRYDNPTSTEQTLLCVSQPRFIPSGEEAAAPALGGALPTQTHSYYSPS</sequence>
<protein>
    <recommendedName>
        <fullName evidence="4">dihydroneopterin aldolase</fullName>
        <ecNumber evidence="4">4.1.2.25</ecNumber>
    </recommendedName>
    <alternativeName>
        <fullName evidence="7">7,8-dihydroneopterin aldolase</fullName>
    </alternativeName>
</protein>
<feature type="domain" description="Dihydroneopterin aldolase/epimerase" evidence="8">
    <location>
        <begin position="21"/>
        <end position="138"/>
    </location>
</feature>
<evidence type="ECO:0000259" key="8">
    <source>
        <dbReference type="SMART" id="SM00905"/>
    </source>
</evidence>
<dbReference type="Proteomes" id="UP000001351">
    <property type="component" value="Chromosome"/>
</dbReference>
<dbReference type="PANTHER" id="PTHR42844">
    <property type="entry name" value="DIHYDRONEOPTERIN ALDOLASE 1-RELATED"/>
    <property type="match status" value="1"/>
</dbReference>
<dbReference type="Pfam" id="PF02152">
    <property type="entry name" value="FolB"/>
    <property type="match status" value="1"/>
</dbReference>
<evidence type="ECO:0000256" key="5">
    <source>
        <dbReference type="ARBA" id="ARBA00022909"/>
    </source>
</evidence>
<dbReference type="InterPro" id="IPR043133">
    <property type="entry name" value="GTP-CH-I_C/QueF"/>
</dbReference>
<dbReference type="InterPro" id="IPR011051">
    <property type="entry name" value="RmlC_Cupin_sf"/>
</dbReference>
<reference evidence="9 10" key="1">
    <citation type="journal article" date="2011" name="Mol. Biol. Evol.">
        <title>Comparative genomic analysis of fruiting body formation in Myxococcales.</title>
        <authorList>
            <person name="Huntley S."/>
            <person name="Hamann N."/>
            <person name="Wegener-Feldbrugge S."/>
            <person name="Treuner-Lange A."/>
            <person name="Kube M."/>
            <person name="Reinhardt R."/>
            <person name="Klages S."/>
            <person name="Muller R."/>
            <person name="Ronning C.M."/>
            <person name="Nierman W.C."/>
            <person name="Sogaard-Andersen L."/>
        </authorList>
    </citation>
    <scope>NUCLEOTIDE SEQUENCE [LARGE SCALE GENOMIC DNA]</scope>
    <source>
        <strain evidence="9 10">DW4/3-1</strain>
    </source>
</reference>
<dbReference type="SUPFAM" id="SSF55620">
    <property type="entry name" value="Tetrahydrobiopterin biosynthesis enzymes-like"/>
    <property type="match status" value="1"/>
</dbReference>
<evidence type="ECO:0000313" key="9">
    <source>
        <dbReference type="EMBL" id="ADO69980.1"/>
    </source>
</evidence>